<dbReference type="AlphaFoldDB" id="A0AAP0G9X8"/>
<evidence type="ECO:0000256" key="2">
    <source>
        <dbReference type="SAM" id="Phobius"/>
    </source>
</evidence>
<feature type="transmembrane region" description="Helical" evidence="2">
    <location>
        <begin position="31"/>
        <end position="51"/>
    </location>
</feature>
<evidence type="ECO:0000313" key="3">
    <source>
        <dbReference type="EMBL" id="KAK8946891.1"/>
    </source>
</evidence>
<proteinExistence type="predicted"/>
<comment type="caution">
    <text evidence="3">The sequence shown here is derived from an EMBL/GenBank/DDBJ whole genome shotgun (WGS) entry which is preliminary data.</text>
</comment>
<keyword evidence="2" id="KW-0812">Transmembrane</keyword>
<dbReference type="PANTHER" id="PTHR33429:SF2">
    <property type="entry name" value="OS01G0888850 PROTEIN"/>
    <property type="match status" value="1"/>
</dbReference>
<dbReference type="Proteomes" id="UP001418222">
    <property type="component" value="Unassembled WGS sequence"/>
</dbReference>
<keyword evidence="4" id="KW-1185">Reference proteome</keyword>
<sequence>MSSLQPQLPPAPPSSMVYQPPYASHIGRGSIGPLIAVLAVITVFGILAGVVGRLCSGRRIVGLGPYDVEGWIERKCSSCIEARIELTTPPPLPPPQRSSDDGPGSSSGITPEIKHSPPGLPESTQP</sequence>
<gene>
    <name evidence="3" type="ORF">KSP39_PZI006615</name>
</gene>
<dbReference type="EMBL" id="JBBWWQ010000005">
    <property type="protein sequence ID" value="KAK8946891.1"/>
    <property type="molecule type" value="Genomic_DNA"/>
</dbReference>
<organism evidence="3 4">
    <name type="scientific">Platanthera zijinensis</name>
    <dbReference type="NCBI Taxonomy" id="2320716"/>
    <lineage>
        <taxon>Eukaryota</taxon>
        <taxon>Viridiplantae</taxon>
        <taxon>Streptophyta</taxon>
        <taxon>Embryophyta</taxon>
        <taxon>Tracheophyta</taxon>
        <taxon>Spermatophyta</taxon>
        <taxon>Magnoliopsida</taxon>
        <taxon>Liliopsida</taxon>
        <taxon>Asparagales</taxon>
        <taxon>Orchidaceae</taxon>
        <taxon>Orchidoideae</taxon>
        <taxon>Orchideae</taxon>
        <taxon>Orchidinae</taxon>
        <taxon>Platanthera</taxon>
    </lineage>
</organism>
<keyword evidence="2" id="KW-1133">Transmembrane helix</keyword>
<feature type="region of interest" description="Disordered" evidence="1">
    <location>
        <begin position="86"/>
        <end position="126"/>
    </location>
</feature>
<evidence type="ECO:0000256" key="1">
    <source>
        <dbReference type="SAM" id="MobiDB-lite"/>
    </source>
</evidence>
<evidence type="ECO:0000313" key="4">
    <source>
        <dbReference type="Proteomes" id="UP001418222"/>
    </source>
</evidence>
<evidence type="ECO:0008006" key="5">
    <source>
        <dbReference type="Google" id="ProtNLM"/>
    </source>
</evidence>
<reference evidence="3 4" key="1">
    <citation type="journal article" date="2022" name="Nat. Plants">
        <title>Genomes of leafy and leafless Platanthera orchids illuminate the evolution of mycoheterotrophy.</title>
        <authorList>
            <person name="Li M.H."/>
            <person name="Liu K.W."/>
            <person name="Li Z."/>
            <person name="Lu H.C."/>
            <person name="Ye Q.L."/>
            <person name="Zhang D."/>
            <person name="Wang J.Y."/>
            <person name="Li Y.F."/>
            <person name="Zhong Z.M."/>
            <person name="Liu X."/>
            <person name="Yu X."/>
            <person name="Liu D.K."/>
            <person name="Tu X.D."/>
            <person name="Liu B."/>
            <person name="Hao Y."/>
            <person name="Liao X.Y."/>
            <person name="Jiang Y.T."/>
            <person name="Sun W.H."/>
            <person name="Chen J."/>
            <person name="Chen Y.Q."/>
            <person name="Ai Y."/>
            <person name="Zhai J.W."/>
            <person name="Wu S.S."/>
            <person name="Zhou Z."/>
            <person name="Hsiao Y.Y."/>
            <person name="Wu W.L."/>
            <person name="Chen Y.Y."/>
            <person name="Lin Y.F."/>
            <person name="Hsu J.L."/>
            <person name="Li C.Y."/>
            <person name="Wang Z.W."/>
            <person name="Zhao X."/>
            <person name="Zhong W.Y."/>
            <person name="Ma X.K."/>
            <person name="Ma L."/>
            <person name="Huang J."/>
            <person name="Chen G.Z."/>
            <person name="Huang M.Z."/>
            <person name="Huang L."/>
            <person name="Peng D.H."/>
            <person name="Luo Y.B."/>
            <person name="Zou S.Q."/>
            <person name="Chen S.P."/>
            <person name="Lan S."/>
            <person name="Tsai W.C."/>
            <person name="Van de Peer Y."/>
            <person name="Liu Z.J."/>
        </authorList>
    </citation>
    <scope>NUCLEOTIDE SEQUENCE [LARGE SCALE GENOMIC DNA]</scope>
    <source>
        <strain evidence="3">Lor287</strain>
    </source>
</reference>
<name>A0AAP0G9X8_9ASPA</name>
<protein>
    <recommendedName>
        <fullName evidence="5">Transmembrane protein</fullName>
    </recommendedName>
</protein>
<accession>A0AAP0G9X8</accession>
<dbReference type="PANTHER" id="PTHR33429">
    <property type="entry name" value="OS02G0708000 PROTEIN-RELATED"/>
    <property type="match status" value="1"/>
</dbReference>
<keyword evidence="2" id="KW-0472">Membrane</keyword>